<organism evidence="2 3">
    <name type="scientific">Parashewanella spongiae</name>
    <dbReference type="NCBI Taxonomy" id="342950"/>
    <lineage>
        <taxon>Bacteria</taxon>
        <taxon>Pseudomonadati</taxon>
        <taxon>Pseudomonadota</taxon>
        <taxon>Gammaproteobacteria</taxon>
        <taxon>Alteromonadales</taxon>
        <taxon>Shewanellaceae</taxon>
        <taxon>Parashewanella</taxon>
    </lineage>
</organism>
<keyword evidence="3" id="KW-1185">Reference proteome</keyword>
<dbReference type="AlphaFoldDB" id="A0A3A6U194"/>
<evidence type="ECO:0000313" key="3">
    <source>
        <dbReference type="Proteomes" id="UP000273022"/>
    </source>
</evidence>
<dbReference type="Pfam" id="PF12762">
    <property type="entry name" value="DDE_Tnp_IS1595"/>
    <property type="match status" value="1"/>
</dbReference>
<sequence>MNIANFHKLIKSLQGLNDKQRLEIESALHQYSSSESIYHLLEERLVEQPECPHCHSSLINRHGKTQSTQRYRCKNCLKTFVAATGTPLARLRHKERWKDYFYCMIKSMPLREAASHCSITLTTSFRWRHRFLEIPTLLQPSTLEGIIEADETFYPYSEKGERHLIRKPRKRGMKAKKSGRSSDDWVKVVTVRDRNQHTYDNTFAHVTSDALTKELEGKVQKDSVLCSDGFKTYIKFSKDNELTHKRLNVSAGIRVIENVFHIQNVNSYHSKLKLWLAKFHGVATKYLTHYLGWFRFMDNKENCNENSLFKIQQQLVGT</sequence>
<comment type="caution">
    <text evidence="2">The sequence shown here is derived from an EMBL/GenBank/DDBJ whole genome shotgun (WGS) entry which is preliminary data.</text>
</comment>
<accession>A0A3A6U194</accession>
<proteinExistence type="predicted"/>
<feature type="domain" description="ISXO2-like transposase" evidence="1">
    <location>
        <begin position="142"/>
        <end position="299"/>
    </location>
</feature>
<dbReference type="InterPro" id="IPR051354">
    <property type="entry name" value="Transposase_27_IS1"/>
</dbReference>
<evidence type="ECO:0000259" key="1">
    <source>
        <dbReference type="SMART" id="SM01126"/>
    </source>
</evidence>
<protein>
    <submittedName>
        <fullName evidence="2">IS1595 family transposase</fullName>
    </submittedName>
</protein>
<dbReference type="OrthoDB" id="7355934at2"/>
<dbReference type="NCBIfam" id="NF033547">
    <property type="entry name" value="transpos_IS1595"/>
    <property type="match status" value="1"/>
</dbReference>
<dbReference type="PANTHER" id="PTHR33293:SF1">
    <property type="entry name" value="INSERTION ELEMENT IS1 1 PROTEIN INSB-RELATED"/>
    <property type="match status" value="1"/>
</dbReference>
<evidence type="ECO:0000313" key="2">
    <source>
        <dbReference type="EMBL" id="RJY19173.1"/>
    </source>
</evidence>
<dbReference type="EMBL" id="QYYH01000007">
    <property type="protein sequence ID" value="RJY19173.1"/>
    <property type="molecule type" value="Genomic_DNA"/>
</dbReference>
<dbReference type="Proteomes" id="UP000273022">
    <property type="component" value="Unassembled WGS sequence"/>
</dbReference>
<reference evidence="2 3" key="1">
    <citation type="submission" date="2018-09" db="EMBL/GenBank/DDBJ databases">
        <title>Phylogeny of the Shewanellaceae, and recommendation for two new genera, Pseudoshewanella and Parashewanella.</title>
        <authorList>
            <person name="Wang G."/>
        </authorList>
    </citation>
    <scope>NUCLEOTIDE SEQUENCE [LARGE SCALE GENOMIC DNA]</scope>
    <source>
        <strain evidence="2 3">KCTC 22492</strain>
    </source>
</reference>
<dbReference type="SMART" id="SM01126">
    <property type="entry name" value="DDE_Tnp_IS1595"/>
    <property type="match status" value="1"/>
</dbReference>
<name>A0A3A6U194_9GAMM</name>
<dbReference type="PANTHER" id="PTHR33293">
    <property type="entry name" value="INSERTION ELEMENT IS1 1 PROTEIN INSB-RELATED"/>
    <property type="match status" value="1"/>
</dbReference>
<dbReference type="RefSeq" id="WP_121852009.1">
    <property type="nucleotide sequence ID" value="NZ_CP037952.1"/>
</dbReference>
<dbReference type="InterPro" id="IPR024445">
    <property type="entry name" value="Tnp_ISXO2-like"/>
</dbReference>
<gene>
    <name evidence="2" type="ORF">D5R81_02130</name>
</gene>